<accession>A0A8T8SCH5</accession>
<sequence length="185" mass="20325">MFWTAFATSSIAQSADARHLTVIPFAWDVVFACLTAPKLEGKTLEASVKILDLVLGFLRNLNIFGFSPFAVAHGVAAASVLRQSPEVTRPLQTAELYHLSFWNGRTNEGLSSTLVLATTAAAHIQASFSDAPLIDHWAEFVDLQACTRASLSSQTGKRKFLNAFRPYDDIAPRFLLPRGCRITRN</sequence>
<name>A0A8T8SCH5_9BASI</name>
<protein>
    <submittedName>
        <fullName evidence="1">Uncharacterized protein</fullName>
    </submittedName>
</protein>
<keyword evidence="2" id="KW-1185">Reference proteome</keyword>
<comment type="caution">
    <text evidence="1">The sequence shown here is derived from an EMBL/GenBank/DDBJ whole genome shotgun (WGS) entry which is preliminary data.</text>
</comment>
<dbReference type="Proteomes" id="UP000077521">
    <property type="component" value="Unassembled WGS sequence"/>
</dbReference>
<dbReference type="AlphaFoldDB" id="A0A8T8SCH5"/>
<evidence type="ECO:0000313" key="2">
    <source>
        <dbReference type="Proteomes" id="UP000077521"/>
    </source>
</evidence>
<proteinExistence type="predicted"/>
<evidence type="ECO:0000313" key="1">
    <source>
        <dbReference type="EMBL" id="KAE8237112.1"/>
    </source>
</evidence>
<dbReference type="EMBL" id="LWDF02001926">
    <property type="protein sequence ID" value="KAE8237112.1"/>
    <property type="molecule type" value="Genomic_DNA"/>
</dbReference>
<organism evidence="1 2">
    <name type="scientific">Tilletia indica</name>
    <dbReference type="NCBI Taxonomy" id="43049"/>
    <lineage>
        <taxon>Eukaryota</taxon>
        <taxon>Fungi</taxon>
        <taxon>Dikarya</taxon>
        <taxon>Basidiomycota</taxon>
        <taxon>Ustilaginomycotina</taxon>
        <taxon>Exobasidiomycetes</taxon>
        <taxon>Tilletiales</taxon>
        <taxon>Tilletiaceae</taxon>
        <taxon>Tilletia</taxon>
    </lineage>
</organism>
<gene>
    <name evidence="1" type="ORF">A4X13_0g8906</name>
</gene>
<reference evidence="1" key="2">
    <citation type="journal article" date="2019" name="IMA Fungus">
        <title>Genome sequencing and comparison of five Tilletia species to identify candidate genes for the detection of regulated species infecting wheat.</title>
        <authorList>
            <person name="Nguyen H.D.T."/>
            <person name="Sultana T."/>
            <person name="Kesanakurti P."/>
            <person name="Hambleton S."/>
        </authorList>
    </citation>
    <scope>NUCLEOTIDE SEQUENCE</scope>
    <source>
        <strain evidence="1">DAOMC 236416</strain>
    </source>
</reference>
<reference evidence="1" key="1">
    <citation type="submission" date="2016-04" db="EMBL/GenBank/DDBJ databases">
        <authorList>
            <person name="Nguyen H.D."/>
            <person name="Samba Siva P."/>
            <person name="Cullis J."/>
            <person name="Levesque C.A."/>
            <person name="Hambleton S."/>
        </authorList>
    </citation>
    <scope>NUCLEOTIDE SEQUENCE</scope>
    <source>
        <strain evidence="1">DAOMC 236416</strain>
    </source>
</reference>